<name>A0A6C0F7V5_9ZZZZ</name>
<proteinExistence type="predicted"/>
<evidence type="ECO:0000313" key="1">
    <source>
        <dbReference type="EMBL" id="QHT37907.1"/>
    </source>
</evidence>
<evidence type="ECO:0008006" key="2">
    <source>
        <dbReference type="Google" id="ProtNLM"/>
    </source>
</evidence>
<dbReference type="EMBL" id="MN738822">
    <property type="protein sequence ID" value="QHT37907.1"/>
    <property type="molecule type" value="Genomic_DNA"/>
</dbReference>
<organism evidence="1">
    <name type="scientific">viral metagenome</name>
    <dbReference type="NCBI Taxonomy" id="1070528"/>
    <lineage>
        <taxon>unclassified sequences</taxon>
        <taxon>metagenomes</taxon>
        <taxon>organismal metagenomes</taxon>
    </lineage>
</organism>
<protein>
    <recommendedName>
        <fullName evidence="2">Methyltransferase domain-containing protein</fullName>
    </recommendedName>
</protein>
<sequence>MISNNNLQRLIENEKFQLPEEYLCSRAKTKNKGNYQKINIDIDSLVKRYYPKARFIRVGENETFDELYAKNAFIPYLRILDIIKKHDLITCLHIDCGVGHLLYLARQMNIDYFGFRNKVTSKEKQLFIDAFQSDCLIQFEMNNLYKLNHYFDVIIYLTSNYDEISFKQLLRILSNKSKYAILNINKQNYYLLKHYKFVTEIESFTTNNSQLFVFLMFPNKLNLDDSYSFNMNNQNNLICLNKK</sequence>
<accession>A0A6C0F7V5</accession>
<reference evidence="1" key="1">
    <citation type="journal article" date="2020" name="Nature">
        <title>Giant virus diversity and host interactions through global metagenomics.</title>
        <authorList>
            <person name="Schulz F."/>
            <person name="Roux S."/>
            <person name="Paez-Espino D."/>
            <person name="Jungbluth S."/>
            <person name="Walsh D.A."/>
            <person name="Denef V.J."/>
            <person name="McMahon K.D."/>
            <person name="Konstantinidis K.T."/>
            <person name="Eloe-Fadrosh E.A."/>
            <person name="Kyrpides N.C."/>
            <person name="Woyke T."/>
        </authorList>
    </citation>
    <scope>NUCLEOTIDE SEQUENCE</scope>
    <source>
        <strain evidence="1">GVMAG-S-ERX556049-19</strain>
    </source>
</reference>
<dbReference type="AlphaFoldDB" id="A0A6C0F7V5"/>